<evidence type="ECO:0000313" key="2">
    <source>
        <dbReference type="EMBL" id="TFD01637.1"/>
    </source>
</evidence>
<sequence>MGKQWSGGTWLALAFALLGLSLVSTYFAFISGFIFDPDDHPSSYYAARIPMHLGVMVVSVLVPALSAAASVFSILATPRKTLRIATSVIALLLALPAVWLCWVLGIAAIQQAIAFADHVPI</sequence>
<keyword evidence="1" id="KW-0472">Membrane</keyword>
<comment type="caution">
    <text evidence="2">The sequence shown here is derived from an EMBL/GenBank/DDBJ whole genome shotgun (WGS) entry which is preliminary data.</text>
</comment>
<dbReference type="Proteomes" id="UP000297851">
    <property type="component" value="Unassembled WGS sequence"/>
</dbReference>
<feature type="transmembrane region" description="Helical" evidence="1">
    <location>
        <begin position="55"/>
        <end position="76"/>
    </location>
</feature>
<accession>A0ABY2JCN1</accession>
<feature type="transmembrane region" description="Helical" evidence="1">
    <location>
        <begin position="12"/>
        <end position="35"/>
    </location>
</feature>
<keyword evidence="1" id="KW-1133">Transmembrane helix</keyword>
<keyword evidence="1" id="KW-0812">Transmembrane</keyword>
<organism evidence="2 3">
    <name type="scientific">Cryobacterium sandaracinum</name>
    <dbReference type="NCBI Taxonomy" id="1259247"/>
    <lineage>
        <taxon>Bacteria</taxon>
        <taxon>Bacillati</taxon>
        <taxon>Actinomycetota</taxon>
        <taxon>Actinomycetes</taxon>
        <taxon>Micrococcales</taxon>
        <taxon>Microbacteriaceae</taxon>
        <taxon>Cryobacterium</taxon>
    </lineage>
</organism>
<feature type="transmembrane region" description="Helical" evidence="1">
    <location>
        <begin position="88"/>
        <end position="113"/>
    </location>
</feature>
<protein>
    <submittedName>
        <fullName evidence="2">Uncharacterized protein</fullName>
    </submittedName>
</protein>
<keyword evidence="3" id="KW-1185">Reference proteome</keyword>
<dbReference type="RefSeq" id="WP_134374149.1">
    <property type="nucleotide sequence ID" value="NZ_SOGO01000031.1"/>
</dbReference>
<dbReference type="EMBL" id="SOGO01000031">
    <property type="protein sequence ID" value="TFD01637.1"/>
    <property type="molecule type" value="Genomic_DNA"/>
</dbReference>
<reference evidence="2 3" key="1">
    <citation type="submission" date="2019-03" db="EMBL/GenBank/DDBJ databases">
        <title>Genomics of glacier-inhabiting Cryobacterium strains.</title>
        <authorList>
            <person name="Liu Q."/>
            <person name="Xin Y.-H."/>
        </authorList>
    </citation>
    <scope>NUCLEOTIDE SEQUENCE [LARGE SCALE GENOMIC DNA]</scope>
    <source>
        <strain evidence="2 3">TMT2-16</strain>
    </source>
</reference>
<gene>
    <name evidence="2" type="ORF">E3T25_10450</name>
</gene>
<proteinExistence type="predicted"/>
<evidence type="ECO:0000256" key="1">
    <source>
        <dbReference type="SAM" id="Phobius"/>
    </source>
</evidence>
<name>A0ABY2JCN1_9MICO</name>
<evidence type="ECO:0000313" key="3">
    <source>
        <dbReference type="Proteomes" id="UP000297851"/>
    </source>
</evidence>